<comment type="caution">
    <text evidence="1">The sequence shown here is derived from an EMBL/GenBank/DDBJ whole genome shotgun (WGS) entry which is preliminary data.</text>
</comment>
<protein>
    <submittedName>
        <fullName evidence="1">Uncharacterized protein</fullName>
    </submittedName>
</protein>
<dbReference type="EMBL" id="CM047940">
    <property type="protein sequence ID" value="KAI9903512.1"/>
    <property type="molecule type" value="Genomic_DNA"/>
</dbReference>
<reference evidence="1" key="1">
    <citation type="submission" date="2022-10" db="EMBL/GenBank/DDBJ databases">
        <title>Complete Genome of Trichothecium roseum strain YXFP-22015, a Plant Pathogen Isolated from Citrus.</title>
        <authorList>
            <person name="Wang Y."/>
            <person name="Zhu L."/>
        </authorList>
    </citation>
    <scope>NUCLEOTIDE SEQUENCE</scope>
    <source>
        <strain evidence="1">YXFP-22015</strain>
    </source>
</reference>
<name>A0ACC0VAU5_9HYPO</name>
<dbReference type="Proteomes" id="UP001163324">
    <property type="component" value="Chromosome 1"/>
</dbReference>
<keyword evidence="2" id="KW-1185">Reference proteome</keyword>
<sequence length="422" mass="45456">MRTTLVASTLAVAQLATALVPQWPLGVSNQLPLEGVDDSSSPSIASASDAPSYREALLKLHENLVSFKSTSGDEYMAAGYLFELFYNMGWLATMQVVPDRPGSAPVLPRMNVIAWPDTEGNPEPKVLLTSHVDTVPPHISYSIDEGDITKDTRIWGRGSADAKASVAAMITAVVELLEKEEIKNDDVMLAFVVGEEVAGDGMRYFSNWLKTVDAPPHFESVVFGEPTEGKLACGHKGALFCKIKAQGVAAHSGYPWLGKSATELLVRAMDRIFDADLGSSEKYGNTTVNLGTLSGGIAANVVSEEAQADIAIRVAIGPEKEGANIVRDQIQKIVNEVDDEAFTIDCSQGYGFVESECEVDGFESIVVNYGTDIPNLEGDHTRYLYGPGSILVAHGPNEHITVGDLEKAVEDYQKLILHALKQ</sequence>
<gene>
    <name evidence="1" type="ORF">N3K66_000041</name>
</gene>
<proteinExistence type="predicted"/>
<evidence type="ECO:0000313" key="1">
    <source>
        <dbReference type="EMBL" id="KAI9903512.1"/>
    </source>
</evidence>
<organism evidence="1 2">
    <name type="scientific">Trichothecium roseum</name>
    <dbReference type="NCBI Taxonomy" id="47278"/>
    <lineage>
        <taxon>Eukaryota</taxon>
        <taxon>Fungi</taxon>
        <taxon>Dikarya</taxon>
        <taxon>Ascomycota</taxon>
        <taxon>Pezizomycotina</taxon>
        <taxon>Sordariomycetes</taxon>
        <taxon>Hypocreomycetidae</taxon>
        <taxon>Hypocreales</taxon>
        <taxon>Hypocreales incertae sedis</taxon>
        <taxon>Trichothecium</taxon>
    </lineage>
</organism>
<accession>A0ACC0VAU5</accession>
<evidence type="ECO:0000313" key="2">
    <source>
        <dbReference type="Proteomes" id="UP001163324"/>
    </source>
</evidence>